<organism evidence="12 13">
    <name type="scientific">Candidatus Gallimonas intestinigallinarum</name>
    <dbReference type="NCBI Taxonomy" id="2838604"/>
    <lineage>
        <taxon>Bacteria</taxon>
        <taxon>Bacillati</taxon>
        <taxon>Bacillota</taxon>
        <taxon>Clostridia</taxon>
        <taxon>Candidatus Gallimonas</taxon>
    </lineage>
</organism>
<dbReference type="EC" id="3.2.1.26" evidence="3 8"/>
<dbReference type="InterPro" id="IPR023296">
    <property type="entry name" value="Glyco_hydro_beta-prop_sf"/>
</dbReference>
<proteinExistence type="inferred from homology"/>
<comment type="pathway">
    <text evidence="1 9">Glycan biosynthesis; sucrose metabolism.</text>
</comment>
<evidence type="ECO:0000313" key="13">
    <source>
        <dbReference type="Proteomes" id="UP000824044"/>
    </source>
</evidence>
<dbReference type="Proteomes" id="UP000824044">
    <property type="component" value="Unassembled WGS sequence"/>
</dbReference>
<dbReference type="PROSITE" id="PS00609">
    <property type="entry name" value="GLYCOSYL_HYDROL_F32"/>
    <property type="match status" value="1"/>
</dbReference>
<dbReference type="CDD" id="cd08996">
    <property type="entry name" value="GH32_FFase"/>
    <property type="match status" value="1"/>
</dbReference>
<keyword evidence="9" id="KW-0963">Cytoplasm</keyword>
<feature type="domain" description="Glycosyl hydrolase family 32 N-terminal" evidence="10">
    <location>
        <begin position="37"/>
        <end position="334"/>
    </location>
</feature>
<name>A0A9D2IVX0_9FIRM</name>
<dbReference type="InterPro" id="IPR013148">
    <property type="entry name" value="Glyco_hydro_32_N"/>
</dbReference>
<dbReference type="Gene3D" id="2.115.10.20">
    <property type="entry name" value="Glycosyl hydrolase domain, family 43"/>
    <property type="match status" value="1"/>
</dbReference>
<evidence type="ECO:0000256" key="1">
    <source>
        <dbReference type="ARBA" id="ARBA00004914"/>
    </source>
</evidence>
<dbReference type="NCBIfam" id="TIGR01322">
    <property type="entry name" value="scrB_fam"/>
    <property type="match status" value="1"/>
</dbReference>
<gene>
    <name evidence="12" type="ORF">H9812_04595</name>
</gene>
<dbReference type="GO" id="GO:0005975">
    <property type="term" value="P:carbohydrate metabolic process"/>
    <property type="evidence" value="ECO:0007669"/>
    <property type="project" value="InterPro"/>
</dbReference>
<dbReference type="Pfam" id="PF00251">
    <property type="entry name" value="Glyco_hydro_32N"/>
    <property type="match status" value="1"/>
</dbReference>
<evidence type="ECO:0000313" key="12">
    <source>
        <dbReference type="EMBL" id="HIZ24735.1"/>
    </source>
</evidence>
<dbReference type="PANTHER" id="PTHR43101">
    <property type="entry name" value="BETA-FRUCTOSIDASE"/>
    <property type="match status" value="1"/>
</dbReference>
<accession>A0A9D2IVX0</accession>
<evidence type="ECO:0000256" key="7">
    <source>
        <dbReference type="ARBA" id="ARBA00033367"/>
    </source>
</evidence>
<keyword evidence="5 8" id="KW-0378">Hydrolase</keyword>
<dbReference type="SMART" id="SM00640">
    <property type="entry name" value="Glyco_32"/>
    <property type="match status" value="1"/>
</dbReference>
<dbReference type="EMBL" id="DXBS01000089">
    <property type="protein sequence ID" value="HIZ24735.1"/>
    <property type="molecule type" value="Genomic_DNA"/>
</dbReference>
<keyword evidence="6 8" id="KW-0326">Glycosidase</keyword>
<comment type="subcellular location">
    <subcellularLocation>
        <location evidence="9">Cytoplasm</location>
    </subcellularLocation>
</comment>
<evidence type="ECO:0000256" key="2">
    <source>
        <dbReference type="ARBA" id="ARBA00009902"/>
    </source>
</evidence>
<dbReference type="InterPro" id="IPR013189">
    <property type="entry name" value="Glyco_hydro_32_C"/>
</dbReference>
<keyword evidence="9" id="KW-0119">Carbohydrate metabolism</keyword>
<evidence type="ECO:0000256" key="5">
    <source>
        <dbReference type="ARBA" id="ARBA00022801"/>
    </source>
</evidence>
<comment type="caution">
    <text evidence="12">The sequence shown here is derived from an EMBL/GenBank/DDBJ whole genome shotgun (WGS) entry which is preliminary data.</text>
</comment>
<feature type="domain" description="Glycosyl hydrolase family 32 C-terminal" evidence="11">
    <location>
        <begin position="348"/>
        <end position="486"/>
    </location>
</feature>
<evidence type="ECO:0000259" key="10">
    <source>
        <dbReference type="Pfam" id="PF00251"/>
    </source>
</evidence>
<evidence type="ECO:0000256" key="4">
    <source>
        <dbReference type="ARBA" id="ARBA00019623"/>
    </source>
</evidence>
<dbReference type="GO" id="GO:0004564">
    <property type="term" value="F:beta-fructofuranosidase activity"/>
    <property type="evidence" value="ECO:0007669"/>
    <property type="project" value="UniProtKB-EC"/>
</dbReference>
<protein>
    <recommendedName>
        <fullName evidence="4 8">Sucrose-6-phosphate hydrolase</fullName>
        <ecNumber evidence="3 8">3.2.1.26</ecNumber>
    </recommendedName>
    <alternativeName>
        <fullName evidence="7 9">Invertase</fullName>
    </alternativeName>
</protein>
<evidence type="ECO:0000256" key="3">
    <source>
        <dbReference type="ARBA" id="ARBA00012758"/>
    </source>
</evidence>
<dbReference type="SUPFAM" id="SSF75005">
    <property type="entry name" value="Arabinanase/levansucrase/invertase"/>
    <property type="match status" value="1"/>
</dbReference>
<dbReference type="InterPro" id="IPR051214">
    <property type="entry name" value="GH32_Enzymes"/>
</dbReference>
<reference evidence="12" key="1">
    <citation type="journal article" date="2021" name="PeerJ">
        <title>Extensive microbial diversity within the chicken gut microbiome revealed by metagenomics and culture.</title>
        <authorList>
            <person name="Gilroy R."/>
            <person name="Ravi A."/>
            <person name="Getino M."/>
            <person name="Pursley I."/>
            <person name="Horton D.L."/>
            <person name="Alikhan N.F."/>
            <person name="Baker D."/>
            <person name="Gharbi K."/>
            <person name="Hall N."/>
            <person name="Watson M."/>
            <person name="Adriaenssens E.M."/>
            <person name="Foster-Nyarko E."/>
            <person name="Jarju S."/>
            <person name="Secka A."/>
            <person name="Antonio M."/>
            <person name="Oren A."/>
            <person name="Chaudhuri R.R."/>
            <person name="La Ragione R."/>
            <person name="Hildebrand F."/>
            <person name="Pallen M.J."/>
        </authorList>
    </citation>
    <scope>NUCLEOTIDE SEQUENCE</scope>
    <source>
        <strain evidence="12">CHK33-5263</strain>
    </source>
</reference>
<dbReference type="AlphaFoldDB" id="A0A9D2IVX0"/>
<dbReference type="InterPro" id="IPR013320">
    <property type="entry name" value="ConA-like_dom_sf"/>
</dbReference>
<dbReference type="SUPFAM" id="SSF49899">
    <property type="entry name" value="Concanavalin A-like lectins/glucanases"/>
    <property type="match status" value="1"/>
</dbReference>
<evidence type="ECO:0000256" key="9">
    <source>
        <dbReference type="RuleBase" id="RU365015"/>
    </source>
</evidence>
<dbReference type="Gene3D" id="2.60.120.560">
    <property type="entry name" value="Exo-inulinase, domain 1"/>
    <property type="match status" value="1"/>
</dbReference>
<evidence type="ECO:0000259" key="11">
    <source>
        <dbReference type="Pfam" id="PF08244"/>
    </source>
</evidence>
<dbReference type="GO" id="GO:0005737">
    <property type="term" value="C:cytoplasm"/>
    <property type="evidence" value="ECO:0007669"/>
    <property type="project" value="UniProtKB-SubCell"/>
</dbReference>
<evidence type="ECO:0000256" key="6">
    <source>
        <dbReference type="ARBA" id="ARBA00023295"/>
    </source>
</evidence>
<comment type="function">
    <text evidence="9">Enables the bacterium to metabolize sucrose as a sole carbon source.</text>
</comment>
<dbReference type="Pfam" id="PF08244">
    <property type="entry name" value="Glyco_hydro_32C"/>
    <property type="match status" value="1"/>
</dbReference>
<sequence>MKATRQQTGNSNTTSIADSYIVHSLPAIKKTWRHTYHAMPPIGWMNDPNGFCYALGKYHLFYQFYPYGAAWNSMHWGHYTSQDFVKWQLQPTALAPNGKADRDGCYSGSAIEKDGKLYLMYTSVLAGRQTQSLAVSADGVRFEKLGEVITSSDLPPDCVRSDFRDPKVFMRGGMYYVLLGSMSVRDEGQILLYRSPDLMQWEYVNTIRRDMLTTRGIYECPDIFRADGKDVILASPQGYEVQDWRYENMHSSIYMVGMLDVEKGVFDKEYEDEIDGGFDFYAPQTVRTLDGRIVMIAWMQMWSRTMPTAQHGWAGSMILPRELTLRDGKLFQSPVREIERYRWNPVSYANVPLTEDTRLKQVCGTKVELNVTFDLGTAGKTGVRLFKSAAHEVRVYYDRALDKVIFDRSDMGVEIACDAKERDAYVRSVRVSVKDNRLAMRIFLDVSGCEVFLNGGERTMTGNVYSDGCDISFFAEGGDASILSLDKYDIVV</sequence>
<comment type="catalytic activity">
    <reaction evidence="8">
        <text>Hydrolysis of terminal non-reducing beta-D-fructofuranoside residues in beta-D-fructofuranosides.</text>
        <dbReference type="EC" id="3.2.1.26"/>
    </reaction>
</comment>
<evidence type="ECO:0000256" key="8">
    <source>
        <dbReference type="RuleBase" id="RU362110"/>
    </source>
</evidence>
<dbReference type="InterPro" id="IPR001362">
    <property type="entry name" value="Glyco_hydro_32"/>
</dbReference>
<dbReference type="InterPro" id="IPR018053">
    <property type="entry name" value="Glyco_hydro_32_AS"/>
</dbReference>
<dbReference type="InterPro" id="IPR006232">
    <property type="entry name" value="Suc6P_hydrolase"/>
</dbReference>
<reference evidence="12" key="2">
    <citation type="submission" date="2021-04" db="EMBL/GenBank/DDBJ databases">
        <authorList>
            <person name="Gilroy R."/>
        </authorList>
    </citation>
    <scope>NUCLEOTIDE SEQUENCE</scope>
    <source>
        <strain evidence="12">CHK33-5263</strain>
    </source>
</reference>
<dbReference type="PANTHER" id="PTHR43101:SF1">
    <property type="entry name" value="BETA-FRUCTOSIDASE"/>
    <property type="match status" value="1"/>
</dbReference>
<comment type="similarity">
    <text evidence="2 8">Belongs to the glycosyl hydrolase 32 family.</text>
</comment>